<reference evidence="6 7" key="1">
    <citation type="journal article" date="2015" name="Sci. Rep.">
        <title>Chromosome-level genome map provides insights into diverse defense mechanisms in the medicinal fungus Ganoderma sinense.</title>
        <authorList>
            <person name="Zhu Y."/>
            <person name="Xu J."/>
            <person name="Sun C."/>
            <person name="Zhou S."/>
            <person name="Xu H."/>
            <person name="Nelson D.R."/>
            <person name="Qian J."/>
            <person name="Song J."/>
            <person name="Luo H."/>
            <person name="Xiang L."/>
            <person name="Li Y."/>
            <person name="Xu Z."/>
            <person name="Ji A."/>
            <person name="Wang L."/>
            <person name="Lu S."/>
            <person name="Hayward A."/>
            <person name="Sun W."/>
            <person name="Li X."/>
            <person name="Schwartz D.C."/>
            <person name="Wang Y."/>
            <person name="Chen S."/>
        </authorList>
    </citation>
    <scope>NUCLEOTIDE SEQUENCE [LARGE SCALE GENOMIC DNA]</scope>
    <source>
        <strain evidence="6 7">ZZ0214-1</strain>
    </source>
</reference>
<name>A0A2G8RTI4_9APHY</name>
<dbReference type="Pfam" id="PF01302">
    <property type="entry name" value="CAP_GLY"/>
    <property type="match status" value="1"/>
</dbReference>
<keyword evidence="3" id="KW-0143">Chaperone</keyword>
<dbReference type="STRING" id="1077348.A0A2G8RTI4"/>
<dbReference type="GO" id="GO:0007023">
    <property type="term" value="P:post-chaperonin tubulin folding pathway"/>
    <property type="evidence" value="ECO:0007669"/>
    <property type="project" value="InterPro"/>
</dbReference>
<feature type="domain" description="CAP-Gly" evidence="5">
    <location>
        <begin position="171"/>
        <end position="213"/>
    </location>
</feature>
<dbReference type="GO" id="GO:0007021">
    <property type="term" value="P:tubulin complex assembly"/>
    <property type="evidence" value="ECO:0007669"/>
    <property type="project" value="InterPro"/>
</dbReference>
<accession>A0A2G8RTI4</accession>
<protein>
    <recommendedName>
        <fullName evidence="5">CAP-Gly domain-containing protein</fullName>
    </recommendedName>
</protein>
<evidence type="ECO:0000313" key="7">
    <source>
        <dbReference type="Proteomes" id="UP000230002"/>
    </source>
</evidence>
<dbReference type="Gene3D" id="2.30.30.190">
    <property type="entry name" value="CAP Gly-rich-like domain"/>
    <property type="match status" value="1"/>
</dbReference>
<evidence type="ECO:0000256" key="2">
    <source>
        <dbReference type="ARBA" id="ARBA00022490"/>
    </source>
</evidence>
<dbReference type="FunFam" id="2.30.30.190:FF:000013">
    <property type="entry name" value="Tubulin-folding cofactor B"/>
    <property type="match status" value="1"/>
</dbReference>
<dbReference type="InterPro" id="IPR000938">
    <property type="entry name" value="CAP-Gly_domain"/>
</dbReference>
<dbReference type="Gene3D" id="3.10.20.90">
    <property type="entry name" value="Phosphatidylinositol 3-kinase Catalytic Subunit, Chain A, domain 1"/>
    <property type="match status" value="1"/>
</dbReference>
<dbReference type="SMART" id="SM01052">
    <property type="entry name" value="CAP_GLY"/>
    <property type="match status" value="1"/>
</dbReference>
<organism evidence="6 7">
    <name type="scientific">Ganoderma sinense ZZ0214-1</name>
    <dbReference type="NCBI Taxonomy" id="1077348"/>
    <lineage>
        <taxon>Eukaryota</taxon>
        <taxon>Fungi</taxon>
        <taxon>Dikarya</taxon>
        <taxon>Basidiomycota</taxon>
        <taxon>Agaricomycotina</taxon>
        <taxon>Agaricomycetes</taxon>
        <taxon>Polyporales</taxon>
        <taxon>Polyporaceae</taxon>
        <taxon>Ganoderma</taxon>
    </lineage>
</organism>
<evidence type="ECO:0000256" key="4">
    <source>
        <dbReference type="ARBA" id="ARBA00025779"/>
    </source>
</evidence>
<comment type="similarity">
    <text evidence="4">Belongs to the TBCB family.</text>
</comment>
<dbReference type="GO" id="GO:0005829">
    <property type="term" value="C:cytosol"/>
    <property type="evidence" value="ECO:0007669"/>
    <property type="project" value="UniProtKB-ARBA"/>
</dbReference>
<dbReference type="Proteomes" id="UP000230002">
    <property type="component" value="Unassembled WGS sequence"/>
</dbReference>
<dbReference type="InterPro" id="IPR029071">
    <property type="entry name" value="Ubiquitin-like_domsf"/>
</dbReference>
<keyword evidence="7" id="KW-1185">Reference proteome</keyword>
<evidence type="ECO:0000256" key="1">
    <source>
        <dbReference type="ARBA" id="ARBA00004496"/>
    </source>
</evidence>
<dbReference type="PROSITE" id="PS50245">
    <property type="entry name" value="CAP_GLY_2"/>
    <property type="match status" value="1"/>
</dbReference>
<dbReference type="SUPFAM" id="SSF74924">
    <property type="entry name" value="Cap-Gly domain"/>
    <property type="match status" value="1"/>
</dbReference>
<dbReference type="SUPFAM" id="SSF54236">
    <property type="entry name" value="Ubiquitin-like"/>
    <property type="match status" value="1"/>
</dbReference>
<gene>
    <name evidence="6" type="ORF">GSI_12696</name>
</gene>
<keyword evidence="2" id="KW-0963">Cytoplasm</keyword>
<comment type="subcellular location">
    <subcellularLocation>
        <location evidence="1">Cytoplasm</location>
    </subcellularLocation>
</comment>
<evidence type="ECO:0000313" key="6">
    <source>
        <dbReference type="EMBL" id="PIL24810.1"/>
    </source>
</evidence>
<dbReference type="Pfam" id="PF14560">
    <property type="entry name" value="Ubiquitin_2"/>
    <property type="match status" value="1"/>
</dbReference>
<proteinExistence type="inferred from homology"/>
<dbReference type="InterPro" id="IPR036859">
    <property type="entry name" value="CAP-Gly_dom_sf"/>
</dbReference>
<sequence length="234" mass="26203">MSSTVNVFVVSPDTRSERKYDLGLTVGQLKNKLELITGVPVANQSISIFASDDASEPLVALSDDNRPLGFYGVRDWQILKVTDLNPATSFTGQLTDISQVDKFELSEAEYVRRQEDSVLAYKQRHKIGRFADKAEEEPAQPEAVDIPIGARCEIETTVEDFKKRGTVRYVGSTDFAKGIWVGVEYDEPFGKNDGSVQGKRYFECQANFGVFVKPDRVKVGDYPVEEINLDDEEM</sequence>
<dbReference type="InterPro" id="IPR045172">
    <property type="entry name" value="TBCB_Ubl"/>
</dbReference>
<dbReference type="CDD" id="cd01789">
    <property type="entry name" value="Ubl_TBCB"/>
    <property type="match status" value="1"/>
</dbReference>
<evidence type="ECO:0000259" key="5">
    <source>
        <dbReference type="PROSITE" id="PS50245"/>
    </source>
</evidence>
<evidence type="ECO:0000256" key="3">
    <source>
        <dbReference type="ARBA" id="ARBA00023186"/>
    </source>
</evidence>
<dbReference type="GO" id="GO:0043014">
    <property type="term" value="F:alpha-tubulin binding"/>
    <property type="evidence" value="ECO:0007669"/>
    <property type="project" value="InterPro"/>
</dbReference>
<dbReference type="AlphaFoldDB" id="A0A2G8RTI4"/>
<dbReference type="PANTHER" id="PTHR18916">
    <property type="entry name" value="DYNACTIN 1-RELATED MICROTUBULE-BINDING"/>
    <property type="match status" value="1"/>
</dbReference>
<comment type="caution">
    <text evidence="6">The sequence shown here is derived from an EMBL/GenBank/DDBJ whole genome shotgun (WGS) entry which is preliminary data.</text>
</comment>
<dbReference type="OrthoDB" id="5295208at2759"/>
<dbReference type="PROSITE" id="PS00845">
    <property type="entry name" value="CAP_GLY_1"/>
    <property type="match status" value="1"/>
</dbReference>
<dbReference type="InterPro" id="IPR000626">
    <property type="entry name" value="Ubiquitin-like_dom"/>
</dbReference>
<dbReference type="EMBL" id="AYKW01000056">
    <property type="protein sequence ID" value="PIL24810.1"/>
    <property type="molecule type" value="Genomic_DNA"/>
</dbReference>